<dbReference type="PANTHER" id="PTHR33214:SF44">
    <property type="entry name" value="NON-SPECIFIC LIPID TRANSFER PROTEIN GPI-ANCHORED 33"/>
    <property type="match status" value="1"/>
</dbReference>
<dbReference type="Gene3D" id="1.10.110.10">
    <property type="entry name" value="Plant lipid-transfer and hydrophobic proteins"/>
    <property type="match status" value="1"/>
</dbReference>
<name>A0A0A0KZL4_CUCSA</name>
<evidence type="ECO:0000256" key="1">
    <source>
        <dbReference type="ARBA" id="ARBA00022448"/>
    </source>
</evidence>
<accession>A0A0A0KZL4</accession>
<keyword evidence="6" id="KW-1185">Reference proteome</keyword>
<dbReference type="Pfam" id="PF00234">
    <property type="entry name" value="Tryp_alpha_amyl"/>
    <property type="match status" value="1"/>
</dbReference>
<keyword evidence="2" id="KW-0446">Lipid-binding</keyword>
<dbReference type="OMA" id="HIAVFAI"/>
<dbReference type="PANTHER" id="PTHR33214">
    <property type="entry name" value="BIFUNCTIONAL INHIBITOR/LIPID-TRANSFER PROTEIN/SEED STORAGE 2S ALBUMIN SUPERFAMILY PROTEIN"/>
    <property type="match status" value="1"/>
</dbReference>
<dbReference type="Gramene" id="KGN53817">
    <property type="protein sequence ID" value="KGN53817"/>
    <property type="gene ID" value="Csa_4G146240"/>
</dbReference>
<feature type="signal peptide" evidence="3">
    <location>
        <begin position="1"/>
        <end position="20"/>
    </location>
</feature>
<dbReference type="EMBL" id="CM002925">
    <property type="protein sequence ID" value="KGN53817.1"/>
    <property type="molecule type" value="Genomic_DNA"/>
</dbReference>
<dbReference type="Proteomes" id="UP000029981">
    <property type="component" value="Chromosome 4"/>
</dbReference>
<reference evidence="5 6" key="4">
    <citation type="journal article" date="2011" name="BMC Genomics">
        <title>RNA-Seq improves annotation of protein-coding genes in the cucumber genome.</title>
        <authorList>
            <person name="Li Z."/>
            <person name="Zhang Z."/>
            <person name="Yan P."/>
            <person name="Huang S."/>
            <person name="Fei Z."/>
            <person name="Lin K."/>
        </authorList>
    </citation>
    <scope>NUCLEOTIDE SEQUENCE [LARGE SCALE GENOMIC DNA]</scope>
    <source>
        <strain evidence="6">cv. 9930</strain>
    </source>
</reference>
<dbReference type="SMART" id="SM00499">
    <property type="entry name" value="AAI"/>
    <property type="match status" value="1"/>
</dbReference>
<feature type="chain" id="PRO_5001965663" evidence="3">
    <location>
        <begin position="21"/>
        <end position="103"/>
    </location>
</feature>
<protein>
    <submittedName>
        <fullName evidence="5">Lipid transfer protein family protein</fullName>
    </submittedName>
</protein>
<evidence type="ECO:0000313" key="6">
    <source>
        <dbReference type="Proteomes" id="UP000029981"/>
    </source>
</evidence>
<dbReference type="STRING" id="3659.A0A0A0KZL4"/>
<reference evidence="5 6" key="1">
    <citation type="journal article" date="2009" name="Nat. Genet.">
        <title>The genome of the cucumber, Cucumis sativus L.</title>
        <authorList>
            <person name="Huang S."/>
            <person name="Li R."/>
            <person name="Zhang Z."/>
            <person name="Li L."/>
            <person name="Gu X."/>
            <person name="Fan W."/>
            <person name="Lucas W.J."/>
            <person name="Wang X."/>
            <person name="Xie B."/>
            <person name="Ni P."/>
            <person name="Ren Y."/>
            <person name="Zhu H."/>
            <person name="Li J."/>
            <person name="Lin K."/>
            <person name="Jin W."/>
            <person name="Fei Z."/>
            <person name="Li G."/>
            <person name="Staub J."/>
            <person name="Kilian A."/>
            <person name="van der Vossen E.A."/>
            <person name="Wu Y."/>
            <person name="Guo J."/>
            <person name="He J."/>
            <person name="Jia Z."/>
            <person name="Ren Y."/>
            <person name="Tian G."/>
            <person name="Lu Y."/>
            <person name="Ruan J."/>
            <person name="Qian W."/>
            <person name="Wang M."/>
            <person name="Huang Q."/>
            <person name="Li B."/>
            <person name="Xuan Z."/>
            <person name="Cao J."/>
            <person name="Asan"/>
            <person name="Wu Z."/>
            <person name="Zhang J."/>
            <person name="Cai Q."/>
            <person name="Bai Y."/>
            <person name="Zhao B."/>
            <person name="Han Y."/>
            <person name="Li Y."/>
            <person name="Li X."/>
            <person name="Wang S."/>
            <person name="Shi Q."/>
            <person name="Liu S."/>
            <person name="Cho W.K."/>
            <person name="Kim J.Y."/>
            <person name="Xu Y."/>
            <person name="Heller-Uszynska K."/>
            <person name="Miao H."/>
            <person name="Cheng Z."/>
            <person name="Zhang S."/>
            <person name="Wu J."/>
            <person name="Yang Y."/>
            <person name="Kang H."/>
            <person name="Li M."/>
            <person name="Liang H."/>
            <person name="Ren X."/>
            <person name="Shi Z."/>
            <person name="Wen M."/>
            <person name="Jian M."/>
            <person name="Yang H."/>
            <person name="Zhang G."/>
            <person name="Yang Z."/>
            <person name="Chen R."/>
            <person name="Liu S."/>
            <person name="Li J."/>
            <person name="Ma L."/>
            <person name="Liu H."/>
            <person name="Zhou Y."/>
            <person name="Zhao J."/>
            <person name="Fang X."/>
            <person name="Li G."/>
            <person name="Fang L."/>
            <person name="Li Y."/>
            <person name="Liu D."/>
            <person name="Zheng H."/>
            <person name="Zhang Y."/>
            <person name="Qin N."/>
            <person name="Li Z."/>
            <person name="Yang G."/>
            <person name="Yang S."/>
            <person name="Bolund L."/>
            <person name="Kristiansen K."/>
            <person name="Zheng H."/>
            <person name="Li S."/>
            <person name="Zhang X."/>
            <person name="Yang H."/>
            <person name="Wang J."/>
            <person name="Sun R."/>
            <person name="Zhang B."/>
            <person name="Jiang S."/>
            <person name="Wang J."/>
            <person name="Du Y."/>
            <person name="Li S."/>
        </authorList>
    </citation>
    <scope>NUCLEOTIDE SEQUENCE [LARGE SCALE GENOMIC DNA]</scope>
    <source>
        <strain evidence="6">cv. 9930</strain>
    </source>
</reference>
<keyword evidence="3" id="KW-0732">Signal</keyword>
<evidence type="ECO:0000313" key="5">
    <source>
        <dbReference type="EMBL" id="KGN53817.1"/>
    </source>
</evidence>
<dbReference type="InterPro" id="IPR033872">
    <property type="entry name" value="nsLTP2"/>
</dbReference>
<feature type="domain" description="Bifunctional inhibitor/plant lipid transfer protein/seed storage helical" evidence="4">
    <location>
        <begin position="34"/>
        <end position="101"/>
    </location>
</feature>
<dbReference type="GO" id="GO:0008289">
    <property type="term" value="F:lipid binding"/>
    <property type="evidence" value="ECO:0007669"/>
    <property type="project" value="UniProtKB-KW"/>
</dbReference>
<dbReference type="InterPro" id="IPR016140">
    <property type="entry name" value="Bifunc_inhib/LTP/seed_store"/>
</dbReference>
<reference evidence="5 6" key="2">
    <citation type="journal article" date="2009" name="PLoS ONE">
        <title>An integrated genetic and cytogenetic map of the cucumber genome.</title>
        <authorList>
            <person name="Ren Y."/>
            <person name="Zhang Z."/>
            <person name="Liu J."/>
            <person name="Staub J.E."/>
            <person name="Han Y."/>
            <person name="Cheng Z."/>
            <person name="Li X."/>
            <person name="Lu J."/>
            <person name="Miao H."/>
            <person name="Kang H."/>
            <person name="Xie B."/>
            <person name="Gu X."/>
            <person name="Wang X."/>
            <person name="Du Y."/>
            <person name="Jin W."/>
            <person name="Huang S."/>
        </authorList>
    </citation>
    <scope>NUCLEOTIDE SEQUENCE [LARGE SCALE GENOMIC DNA]</scope>
    <source>
        <strain evidence="6">cv. 9930</strain>
    </source>
</reference>
<dbReference type="GO" id="GO:0006869">
    <property type="term" value="P:lipid transport"/>
    <property type="evidence" value="ECO:0007669"/>
    <property type="project" value="InterPro"/>
</dbReference>
<evidence type="ECO:0000256" key="2">
    <source>
        <dbReference type="ARBA" id="ARBA00023121"/>
    </source>
</evidence>
<evidence type="ECO:0000256" key="3">
    <source>
        <dbReference type="SAM" id="SignalP"/>
    </source>
</evidence>
<evidence type="ECO:0000259" key="4">
    <source>
        <dbReference type="SMART" id="SM00499"/>
    </source>
</evidence>
<keyword evidence="1" id="KW-0813">Transport</keyword>
<sequence>MKNFPITIVVCIFVVATTVALLNGAPPVVAQVECDPSQLSSCTAAFFGMTPSQTCCNKLREAQPCYCEYINDPDLRSFVNSSAARRIAKSCNISLPTEADCSK</sequence>
<dbReference type="SUPFAM" id="SSF47699">
    <property type="entry name" value="Bifunctional inhibitor/lipid-transfer protein/seed storage 2S albumin"/>
    <property type="match status" value="1"/>
</dbReference>
<gene>
    <name evidence="5" type="ORF">Csa_4G146240</name>
</gene>
<dbReference type="InterPro" id="IPR036312">
    <property type="entry name" value="Bifun_inhib/LTP/seed_sf"/>
</dbReference>
<reference evidence="5 6" key="3">
    <citation type="journal article" date="2010" name="BMC Genomics">
        <title>Transcriptome sequencing and comparative analysis of cucumber flowers with different sex types.</title>
        <authorList>
            <person name="Guo S."/>
            <person name="Zheng Y."/>
            <person name="Joung J.G."/>
            <person name="Liu S."/>
            <person name="Zhang Z."/>
            <person name="Crasta O.R."/>
            <person name="Sobral B.W."/>
            <person name="Xu Y."/>
            <person name="Huang S."/>
            <person name="Fei Z."/>
        </authorList>
    </citation>
    <scope>NUCLEOTIDE SEQUENCE [LARGE SCALE GENOMIC DNA]</scope>
    <source>
        <strain evidence="6">cv. 9930</strain>
    </source>
</reference>
<dbReference type="AlphaFoldDB" id="A0A0A0KZL4"/>
<proteinExistence type="predicted"/>
<organism evidence="5 6">
    <name type="scientific">Cucumis sativus</name>
    <name type="common">Cucumber</name>
    <dbReference type="NCBI Taxonomy" id="3659"/>
    <lineage>
        <taxon>Eukaryota</taxon>
        <taxon>Viridiplantae</taxon>
        <taxon>Streptophyta</taxon>
        <taxon>Embryophyta</taxon>
        <taxon>Tracheophyta</taxon>
        <taxon>Spermatophyta</taxon>
        <taxon>Magnoliopsida</taxon>
        <taxon>eudicotyledons</taxon>
        <taxon>Gunneridae</taxon>
        <taxon>Pentapetalae</taxon>
        <taxon>rosids</taxon>
        <taxon>fabids</taxon>
        <taxon>Cucurbitales</taxon>
        <taxon>Cucurbitaceae</taxon>
        <taxon>Benincaseae</taxon>
        <taxon>Cucumis</taxon>
    </lineage>
</organism>